<reference evidence="1" key="1">
    <citation type="journal article" date="2021" name="PeerJ">
        <title>Extensive microbial diversity within the chicken gut microbiome revealed by metagenomics and culture.</title>
        <authorList>
            <person name="Gilroy R."/>
            <person name="Ravi A."/>
            <person name="Getino M."/>
            <person name="Pursley I."/>
            <person name="Horton D.L."/>
            <person name="Alikhan N.F."/>
            <person name="Baker D."/>
            <person name="Gharbi K."/>
            <person name="Hall N."/>
            <person name="Watson M."/>
            <person name="Adriaenssens E.M."/>
            <person name="Foster-Nyarko E."/>
            <person name="Jarju S."/>
            <person name="Secka A."/>
            <person name="Antonio M."/>
            <person name="Oren A."/>
            <person name="Chaudhuri R.R."/>
            <person name="La Ragione R."/>
            <person name="Hildebrand F."/>
            <person name="Pallen M.J."/>
        </authorList>
    </citation>
    <scope>NUCLEOTIDE SEQUENCE</scope>
    <source>
        <strain evidence="1">CHK180-15479</strain>
    </source>
</reference>
<accession>A0A9D2MZG8</accession>
<name>A0A9D2MZG8_9FIRM</name>
<dbReference type="Pfam" id="PF07454">
    <property type="entry name" value="SpoIIP"/>
    <property type="match status" value="1"/>
</dbReference>
<dbReference type="Proteomes" id="UP000823910">
    <property type="component" value="Unassembled WGS sequence"/>
</dbReference>
<sequence>MHVGGRRHGGRLSQAAAVLLVSGSLLGGLWAGAGAVENWPDILQNAVGAGGRWLAASLWNQRGAFFLQEASGRADGEWGEWQEPDPSYRNYQALRRFYEEHAYLSWYGGEESGIREKEETPAGDGQTGDAAFALSGQSGVLAGSQTLAGSIDRPITGSTYVLEQLMDYDFLMKNFYNVHTSTTAGRDMMDAQALLDVDLALDTEAGSPQILIYHTHSQETFADSEPGENVVAVGEELARLLTEKGYSVYHDTSVYDLRDGKLDRSKAYNYALEGVTSILQTYPSIQVVLDIHRDGVGENVHLVTEVDGRPTAQIMFFNGLSQTPEGAIEYLPNPYREENLAFSLQMQLGAVAYYPGYTRKIYLKGLRYNMHLRPRSSLIEVGAQTNTFEEAVNAMGPLAELLDMVLGGEE</sequence>
<evidence type="ECO:0000313" key="1">
    <source>
        <dbReference type="EMBL" id="HJC05326.1"/>
    </source>
</evidence>
<protein>
    <submittedName>
        <fullName evidence="1">Stage II sporulation protein P</fullName>
    </submittedName>
</protein>
<dbReference type="EMBL" id="DWWT01000017">
    <property type="protein sequence ID" value="HJC05326.1"/>
    <property type="molecule type" value="Genomic_DNA"/>
</dbReference>
<dbReference type="AlphaFoldDB" id="A0A9D2MZG8"/>
<dbReference type="InterPro" id="IPR010897">
    <property type="entry name" value="Spore_II_P"/>
</dbReference>
<organism evidence="1 2">
    <name type="scientific">Candidatus Enterocloster excrementipullorum</name>
    <dbReference type="NCBI Taxonomy" id="2838559"/>
    <lineage>
        <taxon>Bacteria</taxon>
        <taxon>Bacillati</taxon>
        <taxon>Bacillota</taxon>
        <taxon>Clostridia</taxon>
        <taxon>Lachnospirales</taxon>
        <taxon>Lachnospiraceae</taxon>
        <taxon>Enterocloster</taxon>
    </lineage>
</organism>
<gene>
    <name evidence="1" type="ORF">H9704_04125</name>
</gene>
<evidence type="ECO:0000313" key="2">
    <source>
        <dbReference type="Proteomes" id="UP000823910"/>
    </source>
</evidence>
<reference evidence="1" key="2">
    <citation type="submission" date="2021-04" db="EMBL/GenBank/DDBJ databases">
        <authorList>
            <person name="Gilroy R."/>
        </authorList>
    </citation>
    <scope>NUCLEOTIDE SEQUENCE</scope>
    <source>
        <strain evidence="1">CHK180-15479</strain>
    </source>
</reference>
<comment type="caution">
    <text evidence="1">The sequence shown here is derived from an EMBL/GenBank/DDBJ whole genome shotgun (WGS) entry which is preliminary data.</text>
</comment>
<proteinExistence type="predicted"/>